<dbReference type="PANTHER" id="PTHR22854">
    <property type="entry name" value="TRYPTOPHAN BIOSYNTHESIS PROTEIN"/>
    <property type="match status" value="1"/>
</dbReference>
<keyword evidence="11" id="KW-1185">Reference proteome</keyword>
<evidence type="ECO:0000256" key="1">
    <source>
        <dbReference type="ARBA" id="ARBA00001633"/>
    </source>
</evidence>
<name>T2G896_MEGG1</name>
<dbReference type="AlphaFoldDB" id="T2G896"/>
<dbReference type="PATRIC" id="fig|1121448.10.peg.600"/>
<dbReference type="EMBL" id="CP006585">
    <property type="protein sequence ID" value="AGW12508.1"/>
    <property type="molecule type" value="Genomic_DNA"/>
</dbReference>
<organism evidence="10 11">
    <name type="scientific">Megalodesulfovibrio gigas (strain ATCC 19364 / DSM 1382 / NCIMB 9332 / VKM B-1759)</name>
    <name type="common">Desulfovibrio gigas</name>
    <dbReference type="NCBI Taxonomy" id="1121448"/>
    <lineage>
        <taxon>Bacteria</taxon>
        <taxon>Pseudomonadati</taxon>
        <taxon>Thermodesulfobacteriota</taxon>
        <taxon>Desulfovibrionia</taxon>
        <taxon>Desulfovibrionales</taxon>
        <taxon>Desulfovibrionaceae</taxon>
        <taxon>Megalodesulfovibrio</taxon>
    </lineage>
</organism>
<keyword evidence="7" id="KW-0057">Aromatic amino acid biosynthesis</keyword>
<comment type="catalytic activity">
    <reaction evidence="1">
        <text>1-(2-carboxyphenylamino)-1-deoxy-D-ribulose 5-phosphate + H(+) = (1S,2R)-1-C-(indol-3-yl)glycerol 3-phosphate + CO2 + H2O</text>
        <dbReference type="Rhea" id="RHEA:23476"/>
        <dbReference type="ChEBI" id="CHEBI:15377"/>
        <dbReference type="ChEBI" id="CHEBI:15378"/>
        <dbReference type="ChEBI" id="CHEBI:16526"/>
        <dbReference type="ChEBI" id="CHEBI:58613"/>
        <dbReference type="ChEBI" id="CHEBI:58866"/>
        <dbReference type="EC" id="4.1.1.48"/>
    </reaction>
</comment>
<evidence type="ECO:0000256" key="5">
    <source>
        <dbReference type="ARBA" id="ARBA00022793"/>
    </source>
</evidence>
<protein>
    <recommendedName>
        <fullName evidence="3">indole-3-glycerol-phosphate synthase</fullName>
        <ecNumber evidence="3">4.1.1.48</ecNumber>
    </recommendedName>
</protein>
<dbReference type="Gene3D" id="3.20.20.70">
    <property type="entry name" value="Aldolase class I"/>
    <property type="match status" value="1"/>
</dbReference>
<dbReference type="KEGG" id="dgg:DGI_0600"/>
<dbReference type="GO" id="GO:0004425">
    <property type="term" value="F:indole-3-glycerol-phosphate synthase activity"/>
    <property type="evidence" value="ECO:0007669"/>
    <property type="project" value="UniProtKB-EC"/>
</dbReference>
<evidence type="ECO:0000256" key="2">
    <source>
        <dbReference type="ARBA" id="ARBA00004696"/>
    </source>
</evidence>
<dbReference type="InterPro" id="IPR001468">
    <property type="entry name" value="Indole-3-GlycerolPSynthase_CS"/>
</dbReference>
<keyword evidence="8" id="KW-0456">Lyase</keyword>
<keyword evidence="5" id="KW-0210">Decarboxylase</keyword>
<dbReference type="HOGENOM" id="CLU_034247_2_0_7"/>
<evidence type="ECO:0000256" key="4">
    <source>
        <dbReference type="ARBA" id="ARBA00022605"/>
    </source>
</evidence>
<sequence>MLARFRQAQEPGIARLRTLAAAGALPPARPGPRLSLAAVLAAPPLAVIAEYKRASPSKGPINLALSPEDVAEQYARGGASAISVLTEEQHFQGSLQFLERMANATGLGLPLLRKDFLLDPLQLVETAATPAAAALVIVRMFETDDALAGMLRTAESLGVEAVVEIFDETDLRRARTAMGTLEQAATPRIIQVNNRDLDTLRMDMDTSARLAAFRQPGELWISASGMSRPGDLAQMRALRYDGVLVGSSLMAAPDPGSALHELLSEVRP</sequence>
<feature type="domain" description="Indole-3-glycerol phosphate synthase" evidence="9">
    <location>
        <begin position="40"/>
        <end position="262"/>
    </location>
</feature>
<dbReference type="OrthoDB" id="9804217at2"/>
<evidence type="ECO:0000256" key="6">
    <source>
        <dbReference type="ARBA" id="ARBA00022822"/>
    </source>
</evidence>
<dbReference type="STRING" id="1121448.DGI_0600"/>
<keyword evidence="6" id="KW-0822">Tryptophan biosynthesis</keyword>
<dbReference type="EC" id="4.1.1.48" evidence="3"/>
<dbReference type="GO" id="GO:0000162">
    <property type="term" value="P:L-tryptophan biosynthetic process"/>
    <property type="evidence" value="ECO:0007669"/>
    <property type="project" value="UniProtKB-UniPathway"/>
</dbReference>
<evidence type="ECO:0000313" key="10">
    <source>
        <dbReference type="EMBL" id="AGW12508.1"/>
    </source>
</evidence>
<accession>T2G896</accession>
<dbReference type="PROSITE" id="PS00614">
    <property type="entry name" value="IGPS"/>
    <property type="match status" value="1"/>
</dbReference>
<dbReference type="GO" id="GO:0004640">
    <property type="term" value="F:phosphoribosylanthranilate isomerase activity"/>
    <property type="evidence" value="ECO:0007669"/>
    <property type="project" value="TreeGrafter"/>
</dbReference>
<evidence type="ECO:0000256" key="7">
    <source>
        <dbReference type="ARBA" id="ARBA00023141"/>
    </source>
</evidence>
<dbReference type="InterPro" id="IPR045186">
    <property type="entry name" value="Indole-3-glycerol_P_synth"/>
</dbReference>
<dbReference type="CDD" id="cd00331">
    <property type="entry name" value="IGPS"/>
    <property type="match status" value="1"/>
</dbReference>
<dbReference type="InterPro" id="IPR013785">
    <property type="entry name" value="Aldolase_TIM"/>
</dbReference>
<dbReference type="eggNOG" id="COG0134">
    <property type="taxonomic scope" value="Bacteria"/>
</dbReference>
<evidence type="ECO:0000259" key="9">
    <source>
        <dbReference type="Pfam" id="PF00218"/>
    </source>
</evidence>
<evidence type="ECO:0000313" key="11">
    <source>
        <dbReference type="Proteomes" id="UP000016587"/>
    </source>
</evidence>
<evidence type="ECO:0000256" key="3">
    <source>
        <dbReference type="ARBA" id="ARBA00012362"/>
    </source>
</evidence>
<gene>
    <name evidence="10" type="ORF">DGI_0600</name>
</gene>
<comment type="pathway">
    <text evidence="2">Amino-acid biosynthesis; L-tryptophan biosynthesis; L-tryptophan from chorismate: step 4/5.</text>
</comment>
<reference evidence="11" key="2">
    <citation type="submission" date="2013-07" db="EMBL/GenBank/DDBJ databases">
        <authorList>
            <person name="Morais-Silva F.O."/>
            <person name="Rezende A.M."/>
            <person name="Pimentel C."/>
            <person name="Resende D.M."/>
            <person name="Santos C.I."/>
            <person name="Clemente C."/>
            <person name="de Oliveira L.M."/>
            <person name="da Silva S.M."/>
            <person name="Costa D.A."/>
            <person name="Varela-Raposo A."/>
            <person name="Horacio E.C.A."/>
            <person name="Matos M."/>
            <person name="Flores O."/>
            <person name="Ruiz J.C."/>
            <person name="Rodrigues-Pousada C."/>
        </authorList>
    </citation>
    <scope>NUCLEOTIDE SEQUENCE [LARGE SCALE GENOMIC DNA]</scope>
    <source>
        <strain evidence="11">ATCC 19364 / DSM 1382 / NCIMB 9332 / VKM B-1759</strain>
    </source>
</reference>
<dbReference type="InterPro" id="IPR013798">
    <property type="entry name" value="Indole-3-glycerol_P_synth_dom"/>
</dbReference>
<dbReference type="InterPro" id="IPR011060">
    <property type="entry name" value="RibuloseP-bd_barrel"/>
</dbReference>
<reference evidence="10 11" key="1">
    <citation type="journal article" date="2013" name="J. Bacteriol.">
        <title>Roles of HynAB and Ech, the only two hydrogenases found in the model sulfate reducer Desulfovibrio gigas.</title>
        <authorList>
            <person name="Morais-Silva F.O."/>
            <person name="Santos C.I."/>
            <person name="Rodrigues R."/>
            <person name="Pereira I.A."/>
            <person name="Rodrigues-Pousada C."/>
        </authorList>
    </citation>
    <scope>NUCLEOTIDE SEQUENCE [LARGE SCALE GENOMIC DNA]</scope>
    <source>
        <strain evidence="11">ATCC 19364 / DSM 1382 / NCIMB 9332 / VKM B-1759</strain>
    </source>
</reference>
<dbReference type="Proteomes" id="UP000016587">
    <property type="component" value="Chromosome"/>
</dbReference>
<dbReference type="SUPFAM" id="SSF51366">
    <property type="entry name" value="Ribulose-phoshate binding barrel"/>
    <property type="match status" value="1"/>
</dbReference>
<dbReference type="Pfam" id="PF00218">
    <property type="entry name" value="IGPS"/>
    <property type="match status" value="1"/>
</dbReference>
<dbReference type="UniPathway" id="UPA00035">
    <property type="reaction ID" value="UER00043"/>
</dbReference>
<keyword evidence="4" id="KW-0028">Amino-acid biosynthesis</keyword>
<dbReference type="PANTHER" id="PTHR22854:SF2">
    <property type="entry name" value="INDOLE-3-GLYCEROL-PHOSPHATE SYNTHASE"/>
    <property type="match status" value="1"/>
</dbReference>
<evidence type="ECO:0000256" key="8">
    <source>
        <dbReference type="ARBA" id="ARBA00023239"/>
    </source>
</evidence>
<proteinExistence type="predicted"/>
<dbReference type="RefSeq" id="WP_021759161.1">
    <property type="nucleotide sequence ID" value="NC_022444.1"/>
</dbReference>